<reference evidence="2" key="1">
    <citation type="submission" date="2018-06" db="EMBL/GenBank/DDBJ databases">
        <authorList>
            <person name="Zhirakovskaya E."/>
        </authorList>
    </citation>
    <scope>NUCLEOTIDE SEQUENCE</scope>
</reference>
<evidence type="ECO:0008006" key="3">
    <source>
        <dbReference type="Google" id="ProtNLM"/>
    </source>
</evidence>
<proteinExistence type="predicted"/>
<dbReference type="PANTHER" id="PTHR38043:SF1">
    <property type="entry name" value="PROTEIN HEMX"/>
    <property type="match status" value="1"/>
</dbReference>
<feature type="region of interest" description="Disordered" evidence="1">
    <location>
        <begin position="1"/>
        <end position="20"/>
    </location>
</feature>
<gene>
    <name evidence="2" type="ORF">MNBD_GAMMA18-2269</name>
</gene>
<protein>
    <recommendedName>
        <fullName evidence="3">Homolog of E. coli HemX protein</fullName>
    </recommendedName>
</protein>
<dbReference type="AlphaFoldDB" id="A0A3B1AAT5"/>
<dbReference type="InterPro" id="IPR007470">
    <property type="entry name" value="HemX"/>
</dbReference>
<name>A0A3B1AAT5_9ZZZZ</name>
<dbReference type="PANTHER" id="PTHR38043">
    <property type="entry name" value="PROTEIN HEMX"/>
    <property type="match status" value="1"/>
</dbReference>
<evidence type="ECO:0000256" key="1">
    <source>
        <dbReference type="SAM" id="MobiDB-lite"/>
    </source>
</evidence>
<sequence>MKQELSNHLNSRLKNSNQQLETVTSTLEKLQKENRLLWQSLREMEQKNGDDKRPWQLAEAAYLMRLANHRLQLERDITGAKIGLESADLILKRVADPALLPVREQLARELTQLKMVDKVDTEGLSAQLIGLAEGARNLPIKGIELVELQGIGNSAELVSSADAGWRAVASRVWGEMRSLVVITHNDKLVAPLIPADQQSYLYHNVELQLETARMALLKGEQQTWLSSLSYARNWLYDYFDHEMPSVKNSIELIHQLEKVNISPELPDISASLRALQTQREKLIKRSEPALPVEGEVAL</sequence>
<organism evidence="2">
    <name type="scientific">hydrothermal vent metagenome</name>
    <dbReference type="NCBI Taxonomy" id="652676"/>
    <lineage>
        <taxon>unclassified sequences</taxon>
        <taxon>metagenomes</taxon>
        <taxon>ecological metagenomes</taxon>
    </lineage>
</organism>
<dbReference type="Pfam" id="PF04375">
    <property type="entry name" value="HemX"/>
    <property type="match status" value="1"/>
</dbReference>
<dbReference type="EMBL" id="UOFP01000300">
    <property type="protein sequence ID" value="VAW89936.1"/>
    <property type="molecule type" value="Genomic_DNA"/>
</dbReference>
<evidence type="ECO:0000313" key="2">
    <source>
        <dbReference type="EMBL" id="VAW89936.1"/>
    </source>
</evidence>
<accession>A0A3B1AAT5</accession>